<name>A0A1L7XUY3_9HELO</name>
<protein>
    <recommendedName>
        <fullName evidence="1">2EXR domain-containing protein</fullName>
    </recommendedName>
</protein>
<dbReference type="Proteomes" id="UP000184330">
    <property type="component" value="Unassembled WGS sequence"/>
</dbReference>
<accession>A0A1L7XUY3</accession>
<dbReference type="PANTHER" id="PTHR35910">
    <property type="entry name" value="2EXR DOMAIN-CONTAINING PROTEIN"/>
    <property type="match status" value="1"/>
</dbReference>
<feature type="domain" description="2EXR" evidence="1">
    <location>
        <begin position="73"/>
        <end position="149"/>
    </location>
</feature>
<reference evidence="2 3" key="1">
    <citation type="submission" date="2016-03" db="EMBL/GenBank/DDBJ databases">
        <authorList>
            <person name="Ploux O."/>
        </authorList>
    </citation>
    <scope>NUCLEOTIDE SEQUENCE [LARGE SCALE GENOMIC DNA]</scope>
    <source>
        <strain evidence="2 3">UAMH 11012</strain>
    </source>
</reference>
<dbReference type="OrthoDB" id="3530648at2759"/>
<evidence type="ECO:0000313" key="2">
    <source>
        <dbReference type="EMBL" id="CZR68831.1"/>
    </source>
</evidence>
<keyword evidence="3" id="KW-1185">Reference proteome</keyword>
<evidence type="ECO:0000259" key="1">
    <source>
        <dbReference type="Pfam" id="PF20150"/>
    </source>
</evidence>
<organism evidence="2 3">
    <name type="scientific">Phialocephala subalpina</name>
    <dbReference type="NCBI Taxonomy" id="576137"/>
    <lineage>
        <taxon>Eukaryota</taxon>
        <taxon>Fungi</taxon>
        <taxon>Dikarya</taxon>
        <taxon>Ascomycota</taxon>
        <taxon>Pezizomycotina</taxon>
        <taxon>Leotiomycetes</taxon>
        <taxon>Helotiales</taxon>
        <taxon>Mollisiaceae</taxon>
        <taxon>Phialocephala</taxon>
        <taxon>Phialocephala fortinii species complex</taxon>
    </lineage>
</organism>
<dbReference type="EMBL" id="FJOG01000060">
    <property type="protein sequence ID" value="CZR68831.1"/>
    <property type="molecule type" value="Genomic_DNA"/>
</dbReference>
<dbReference type="Pfam" id="PF20150">
    <property type="entry name" value="2EXR"/>
    <property type="match status" value="1"/>
</dbReference>
<evidence type="ECO:0000313" key="3">
    <source>
        <dbReference type="Proteomes" id="UP000184330"/>
    </source>
</evidence>
<dbReference type="InterPro" id="IPR045518">
    <property type="entry name" value="2EXR"/>
</dbReference>
<dbReference type="PANTHER" id="PTHR35910:SF1">
    <property type="entry name" value="2EXR DOMAIN-CONTAINING PROTEIN"/>
    <property type="match status" value="1"/>
</dbReference>
<proteinExistence type="predicted"/>
<dbReference type="AlphaFoldDB" id="A0A1L7XUY3"/>
<sequence length="314" mass="36552">MDDFFKAISQSVRGTRKHTLEDTSEESPLSLLTPSTRASILADDLFNFSAMVYELPDPNQELSIQLFKPLDVFHPFPELPIEIRLRIWRLTFPKHRNMNLDPCYGLRTRDMAKWLRPRTIRELPVTLCINQESREEALRHYTILYQGDLPGAKKSLRHRLPYLNVYSRSRFRICDRPFCIDPRKESLWIYGRATTDGCELLCRQRWLEYVDSKLPGGLKSIRSLEVLCVDLSAPVLDLATIWGVGLNNRRGGLEWFHGLKSLHLMLDDDFNNRVVGGEVDRVKECYRRYQLRVPSCCIPEITVTEVIPPRYSAL</sequence>
<gene>
    <name evidence="2" type="ORF">PAC_18731</name>
</gene>